<evidence type="ECO:0000313" key="2">
    <source>
        <dbReference type="EMBL" id="QFG50700.1"/>
    </source>
</evidence>
<reference evidence="2 4" key="2">
    <citation type="submission" date="2019-09" db="EMBL/GenBank/DDBJ databases">
        <title>Genome sequencing of Lactobacillus acetotolerans.</title>
        <authorList>
            <person name="Kim K."/>
        </authorList>
    </citation>
    <scope>NUCLEOTIDE SEQUENCE [LARGE SCALE GENOMIC DNA]</scope>
    <source>
        <strain evidence="2 4">LA749</strain>
    </source>
</reference>
<dbReference type="Proteomes" id="UP000035709">
    <property type="component" value="Chromosome"/>
</dbReference>
<dbReference type="GO" id="GO:0030246">
    <property type="term" value="F:carbohydrate binding"/>
    <property type="evidence" value="ECO:0007669"/>
    <property type="project" value="InterPro"/>
</dbReference>
<dbReference type="InterPro" id="IPR014718">
    <property type="entry name" value="GH-type_carb-bd"/>
</dbReference>
<evidence type="ECO:0000313" key="1">
    <source>
        <dbReference type="EMBL" id="BAQ56608.1"/>
    </source>
</evidence>
<dbReference type="Pfam" id="PF01263">
    <property type="entry name" value="Aldose_epim"/>
    <property type="match status" value="1"/>
</dbReference>
<dbReference type="KEGG" id="lae:LBAT_0219"/>
<dbReference type="PATRIC" id="fig|1600.4.peg.224"/>
<accession>A0A0D6A1A1</accession>
<dbReference type="GO" id="GO:0016853">
    <property type="term" value="F:isomerase activity"/>
    <property type="evidence" value="ECO:0007669"/>
    <property type="project" value="InterPro"/>
</dbReference>
<keyword evidence="3" id="KW-1185">Reference proteome</keyword>
<dbReference type="Gene3D" id="2.70.98.10">
    <property type="match status" value="1"/>
</dbReference>
<evidence type="ECO:0000313" key="3">
    <source>
        <dbReference type="Proteomes" id="UP000035709"/>
    </source>
</evidence>
<dbReference type="InterPro" id="IPR011013">
    <property type="entry name" value="Gal_mutarotase_sf_dom"/>
</dbReference>
<dbReference type="AlphaFoldDB" id="A0A0D6A1A1"/>
<evidence type="ECO:0000313" key="4">
    <source>
        <dbReference type="Proteomes" id="UP000325393"/>
    </source>
</evidence>
<dbReference type="OrthoDB" id="2309238at2"/>
<organism evidence="1 3">
    <name type="scientific">Lactobacillus acetotolerans</name>
    <dbReference type="NCBI Taxonomy" id="1600"/>
    <lineage>
        <taxon>Bacteria</taxon>
        <taxon>Bacillati</taxon>
        <taxon>Bacillota</taxon>
        <taxon>Bacilli</taxon>
        <taxon>Lactobacillales</taxon>
        <taxon>Lactobacillaceae</taxon>
        <taxon>Lactobacillus</taxon>
    </lineage>
</organism>
<dbReference type="SUPFAM" id="SSF74650">
    <property type="entry name" value="Galactose mutarotase-like"/>
    <property type="match status" value="1"/>
</dbReference>
<dbReference type="EMBL" id="CP044496">
    <property type="protein sequence ID" value="QFG50700.1"/>
    <property type="molecule type" value="Genomic_DNA"/>
</dbReference>
<dbReference type="STRING" id="1600.LBAT_0219"/>
<reference evidence="1 3" key="1">
    <citation type="submission" date="2015-03" db="EMBL/GenBank/DDBJ databases">
        <title>Complete genome sequence of Lactobacillus acetotolerans NBRC 13120.</title>
        <authorList>
            <person name="Toh H."/>
            <person name="Morita H."/>
            <person name="Fujita N."/>
        </authorList>
    </citation>
    <scope>NUCLEOTIDE SEQUENCE [LARGE SCALE GENOMIC DNA]</scope>
    <source>
        <strain evidence="1 3">NBRC 13120</strain>
    </source>
</reference>
<dbReference type="Proteomes" id="UP000325393">
    <property type="component" value="Chromosome"/>
</dbReference>
<dbReference type="InterPro" id="IPR008183">
    <property type="entry name" value="Aldose_1/G6P_1-epimerase"/>
</dbReference>
<dbReference type="GeneID" id="78211565"/>
<sequence>MQTIENSLLHVSIDENGAQMTNLISQSGSDYLKDGKTQEKITVAFPSMDEEKNWAKLLPWTVVDKGDSRISLTLIDNDESYKAFSYHFEVVLTYALEGNRINVDFYLKNNSHKEMPFSLAFVLPIIEGWTSKEAVNEIDLNKDKKQEVKFASTNFNLAVKNKQITAVMNDLKLAGGSDQDFKLTLTLS</sequence>
<dbReference type="RefSeq" id="WP_056970133.1">
    <property type="nucleotide sequence ID" value="NZ_AP014808.1"/>
</dbReference>
<gene>
    <name evidence="2" type="ORF">LA749_01070</name>
    <name evidence="1" type="ORF">LBAT_0219</name>
</gene>
<name>A0A0D6A1A1_9LACO</name>
<protein>
    <submittedName>
        <fullName evidence="2">Aldose epimerase</fullName>
    </submittedName>
</protein>
<proteinExistence type="predicted"/>
<dbReference type="EMBL" id="AP014808">
    <property type="protein sequence ID" value="BAQ56608.1"/>
    <property type="molecule type" value="Genomic_DNA"/>
</dbReference>
<dbReference type="GO" id="GO:0005975">
    <property type="term" value="P:carbohydrate metabolic process"/>
    <property type="evidence" value="ECO:0007669"/>
    <property type="project" value="InterPro"/>
</dbReference>